<evidence type="ECO:0000313" key="25">
    <source>
        <dbReference type="Proteomes" id="UP001163823"/>
    </source>
</evidence>
<dbReference type="Pfam" id="PF08263">
    <property type="entry name" value="LRRNT_2"/>
    <property type="match status" value="1"/>
</dbReference>
<evidence type="ECO:0000256" key="12">
    <source>
        <dbReference type="ARBA" id="ARBA00022777"/>
    </source>
</evidence>
<dbReference type="InterPro" id="IPR003591">
    <property type="entry name" value="Leu-rich_rpt_typical-subtyp"/>
</dbReference>
<evidence type="ECO:0000256" key="20">
    <source>
        <dbReference type="PROSITE-ProRule" id="PRU10141"/>
    </source>
</evidence>
<reference evidence="24" key="1">
    <citation type="journal article" date="2023" name="Science">
        <title>Elucidation of the pathway for biosynthesis of saponin adjuvants from the soapbark tree.</title>
        <authorList>
            <person name="Reed J."/>
            <person name="Orme A."/>
            <person name="El-Demerdash A."/>
            <person name="Owen C."/>
            <person name="Martin L.B.B."/>
            <person name="Misra R.C."/>
            <person name="Kikuchi S."/>
            <person name="Rejzek M."/>
            <person name="Martin A.C."/>
            <person name="Harkess A."/>
            <person name="Leebens-Mack J."/>
            <person name="Louveau T."/>
            <person name="Stephenson M.J."/>
            <person name="Osbourn A."/>
        </authorList>
    </citation>
    <scope>NUCLEOTIDE SEQUENCE</scope>
    <source>
        <strain evidence="24">S10</strain>
    </source>
</reference>
<evidence type="ECO:0000256" key="13">
    <source>
        <dbReference type="ARBA" id="ARBA00022840"/>
    </source>
</evidence>
<evidence type="ECO:0000256" key="6">
    <source>
        <dbReference type="ARBA" id="ARBA00022614"/>
    </source>
</evidence>
<dbReference type="Gene3D" id="3.30.200.20">
    <property type="entry name" value="Phosphorylase Kinase, domain 1"/>
    <property type="match status" value="1"/>
</dbReference>
<evidence type="ECO:0000256" key="21">
    <source>
        <dbReference type="SAM" id="Phobius"/>
    </source>
</evidence>
<dbReference type="PROSITE" id="PS00107">
    <property type="entry name" value="PROTEIN_KINASE_ATP"/>
    <property type="match status" value="1"/>
</dbReference>
<dbReference type="PANTHER" id="PTHR48053:SF158">
    <property type="entry name" value="MDIS1-INTERACTING RECEPTOR LIKE KINASE 2-LIKE"/>
    <property type="match status" value="1"/>
</dbReference>
<evidence type="ECO:0000256" key="7">
    <source>
        <dbReference type="ARBA" id="ARBA00022679"/>
    </source>
</evidence>
<dbReference type="PROSITE" id="PS50011">
    <property type="entry name" value="PROTEIN_KINASE_DOM"/>
    <property type="match status" value="1"/>
</dbReference>
<protein>
    <recommendedName>
        <fullName evidence="3">non-specific serine/threonine protein kinase</fullName>
        <ecNumber evidence="3">2.7.11.1</ecNumber>
    </recommendedName>
</protein>
<dbReference type="GO" id="GO:0005886">
    <property type="term" value="C:plasma membrane"/>
    <property type="evidence" value="ECO:0007669"/>
    <property type="project" value="UniProtKB-SubCell"/>
</dbReference>
<evidence type="ECO:0000256" key="15">
    <source>
        <dbReference type="ARBA" id="ARBA00023136"/>
    </source>
</evidence>
<dbReference type="InterPro" id="IPR013210">
    <property type="entry name" value="LRR_N_plant-typ"/>
</dbReference>
<keyword evidence="13 20" id="KW-0067">ATP-binding</keyword>
<dbReference type="Proteomes" id="UP001163823">
    <property type="component" value="Chromosome 12"/>
</dbReference>
<dbReference type="InterPro" id="IPR051716">
    <property type="entry name" value="Plant_RL_S/T_kinase"/>
</dbReference>
<dbReference type="PANTHER" id="PTHR48053">
    <property type="entry name" value="LEUCINE RICH REPEAT FAMILY PROTEIN, EXPRESSED"/>
    <property type="match status" value="1"/>
</dbReference>
<dbReference type="SUPFAM" id="SSF52058">
    <property type="entry name" value="L domain-like"/>
    <property type="match status" value="1"/>
</dbReference>
<keyword evidence="6" id="KW-0433">Leucine-rich repeat</keyword>
<evidence type="ECO:0000256" key="1">
    <source>
        <dbReference type="ARBA" id="ARBA00004236"/>
    </source>
</evidence>
<keyword evidence="5" id="KW-0597">Phosphoprotein</keyword>
<keyword evidence="12 24" id="KW-0418">Kinase</keyword>
<keyword evidence="11 20" id="KW-0547">Nucleotide-binding</keyword>
<evidence type="ECO:0000256" key="18">
    <source>
        <dbReference type="ARBA" id="ARBA00047899"/>
    </source>
</evidence>
<evidence type="ECO:0000256" key="2">
    <source>
        <dbReference type="ARBA" id="ARBA00004479"/>
    </source>
</evidence>
<evidence type="ECO:0000256" key="5">
    <source>
        <dbReference type="ARBA" id="ARBA00022553"/>
    </source>
</evidence>
<evidence type="ECO:0000313" key="24">
    <source>
        <dbReference type="EMBL" id="KAJ7949535.1"/>
    </source>
</evidence>
<proteinExistence type="predicted"/>
<gene>
    <name evidence="24" type="ORF">O6P43_029862</name>
</gene>
<feature type="transmembrane region" description="Helical" evidence="21">
    <location>
        <begin position="426"/>
        <end position="450"/>
    </location>
</feature>
<keyword evidence="9 22" id="KW-0732">Signal</keyword>
<evidence type="ECO:0000256" key="4">
    <source>
        <dbReference type="ARBA" id="ARBA00022527"/>
    </source>
</evidence>
<evidence type="ECO:0000256" key="9">
    <source>
        <dbReference type="ARBA" id="ARBA00022729"/>
    </source>
</evidence>
<keyword evidence="10" id="KW-0677">Repeat</keyword>
<evidence type="ECO:0000256" key="22">
    <source>
        <dbReference type="SAM" id="SignalP"/>
    </source>
</evidence>
<comment type="caution">
    <text evidence="24">The sequence shown here is derived from an EMBL/GenBank/DDBJ whole genome shotgun (WGS) entry which is preliminary data.</text>
</comment>
<dbReference type="FunFam" id="3.30.200.20:FF:000309">
    <property type="entry name" value="Leucine-rich repeat receptor protein kinase MSP1"/>
    <property type="match status" value="1"/>
</dbReference>
<evidence type="ECO:0000256" key="11">
    <source>
        <dbReference type="ARBA" id="ARBA00022741"/>
    </source>
</evidence>
<feature type="chain" id="PRO_5042008007" description="non-specific serine/threonine protein kinase" evidence="22">
    <location>
        <begin position="30"/>
        <end position="562"/>
    </location>
</feature>
<evidence type="ECO:0000259" key="23">
    <source>
        <dbReference type="PROSITE" id="PS50011"/>
    </source>
</evidence>
<dbReference type="SUPFAM" id="SSF56112">
    <property type="entry name" value="Protein kinase-like (PK-like)"/>
    <property type="match status" value="1"/>
</dbReference>
<evidence type="ECO:0000256" key="14">
    <source>
        <dbReference type="ARBA" id="ARBA00022989"/>
    </source>
</evidence>
<dbReference type="SMART" id="SM00365">
    <property type="entry name" value="LRR_SD22"/>
    <property type="match status" value="2"/>
</dbReference>
<feature type="binding site" evidence="20">
    <location>
        <position position="520"/>
    </location>
    <ligand>
        <name>ATP</name>
        <dbReference type="ChEBI" id="CHEBI:30616"/>
    </ligand>
</feature>
<keyword evidence="15 21" id="KW-0472">Membrane</keyword>
<sequence length="562" mass="62072">MADKLRKLVAIAFSAAWLVFLDLCKITTGSTTEAEALLRWKETLPVQPILQNWVAAVKNNSSTAQNPCGWQGITCDPAGNVIEIHLAYNDLEVPQGSGNFSSLIVLNLAENNFSGQLPPHVCKGGKLQNFTATKNSFTGPIPVSLRNCQSLYRVRLEQNQLRGQLDQDFGVYPNLTYFDLSFNKVQGKLSPNWGASKKLTSLRVGGNSIVGRIPDEILQLRELVELDLSSNHLSGELPEQIGNLSTLSVLRMNNNKLSGPIPAGIGMLSNLQYLDLSMNLLRGSIPYQIGDGSKLQNLSKNYLNGTIPYQIGNLLALQGLLDLSYNSISGEIPTQLEKLTKLITSTLSHNNLSDSIPKSIKYMLSLSQVNLSYNRLEGPLPDANIFNSFRPEDFSNNNGLCGNTQGLQPCTSITGPGGRKKNHRTVIIVVSCLGSSLLVSMVLTGILVHLNKKRSRNTSKEDHTSKREDPFSIWYFSGKIVYEDILKATMNFNDRYCVGEGATGKVYRAEMPGGQVFAVKRLWSKIYNIEIEDTKSFKNEIAALTETRHRNIVKLHGKRKLS</sequence>
<dbReference type="KEGG" id="qsa:O6P43_029862"/>
<evidence type="ECO:0000256" key="17">
    <source>
        <dbReference type="ARBA" id="ARBA00023180"/>
    </source>
</evidence>
<feature type="domain" description="Protein kinase" evidence="23">
    <location>
        <begin position="492"/>
        <end position="562"/>
    </location>
</feature>
<keyword evidence="14 21" id="KW-1133">Transmembrane helix</keyword>
<dbReference type="Gene3D" id="3.80.10.10">
    <property type="entry name" value="Ribonuclease Inhibitor"/>
    <property type="match status" value="3"/>
</dbReference>
<evidence type="ECO:0000256" key="3">
    <source>
        <dbReference type="ARBA" id="ARBA00012513"/>
    </source>
</evidence>
<organism evidence="24 25">
    <name type="scientific">Quillaja saponaria</name>
    <name type="common">Soap bark tree</name>
    <dbReference type="NCBI Taxonomy" id="32244"/>
    <lineage>
        <taxon>Eukaryota</taxon>
        <taxon>Viridiplantae</taxon>
        <taxon>Streptophyta</taxon>
        <taxon>Embryophyta</taxon>
        <taxon>Tracheophyta</taxon>
        <taxon>Spermatophyta</taxon>
        <taxon>Magnoliopsida</taxon>
        <taxon>eudicotyledons</taxon>
        <taxon>Gunneridae</taxon>
        <taxon>Pentapetalae</taxon>
        <taxon>rosids</taxon>
        <taxon>fabids</taxon>
        <taxon>Fabales</taxon>
        <taxon>Quillajaceae</taxon>
        <taxon>Quillaja</taxon>
    </lineage>
</organism>
<dbReference type="InterPro" id="IPR017441">
    <property type="entry name" value="Protein_kinase_ATP_BS"/>
</dbReference>
<dbReference type="GO" id="GO:0005524">
    <property type="term" value="F:ATP binding"/>
    <property type="evidence" value="ECO:0007669"/>
    <property type="project" value="UniProtKB-UniRule"/>
</dbReference>
<keyword evidence="25" id="KW-1185">Reference proteome</keyword>
<evidence type="ECO:0000256" key="19">
    <source>
        <dbReference type="ARBA" id="ARBA00048679"/>
    </source>
</evidence>
<dbReference type="SMART" id="SM00369">
    <property type="entry name" value="LRR_TYP"/>
    <property type="match status" value="4"/>
</dbReference>
<dbReference type="InterPro" id="IPR001611">
    <property type="entry name" value="Leu-rich_rpt"/>
</dbReference>
<dbReference type="PRINTS" id="PR00019">
    <property type="entry name" value="LEURICHRPT"/>
</dbReference>
<dbReference type="FunFam" id="3.80.10.10:FF:000177">
    <property type="entry name" value="Leucine-rich repeat receptor-like serine/threonine-protein kinase At1g17230"/>
    <property type="match status" value="1"/>
</dbReference>
<dbReference type="EC" id="2.7.11.1" evidence="3"/>
<keyword evidence="7" id="KW-0808">Transferase</keyword>
<comment type="subcellular location">
    <subcellularLocation>
        <location evidence="1">Cell membrane</location>
    </subcellularLocation>
    <subcellularLocation>
        <location evidence="2">Membrane</location>
        <topology evidence="2">Single-pass type I membrane protein</topology>
    </subcellularLocation>
</comment>
<keyword evidence="17" id="KW-0325">Glycoprotein</keyword>
<accession>A0AAD7L0W0</accession>
<name>A0AAD7L0W0_QUISA</name>
<dbReference type="EMBL" id="JARAOO010000012">
    <property type="protein sequence ID" value="KAJ7949535.1"/>
    <property type="molecule type" value="Genomic_DNA"/>
</dbReference>
<feature type="signal peptide" evidence="22">
    <location>
        <begin position="1"/>
        <end position="29"/>
    </location>
</feature>
<evidence type="ECO:0000256" key="8">
    <source>
        <dbReference type="ARBA" id="ARBA00022692"/>
    </source>
</evidence>
<evidence type="ECO:0000256" key="10">
    <source>
        <dbReference type="ARBA" id="ARBA00022737"/>
    </source>
</evidence>
<comment type="catalytic activity">
    <reaction evidence="19">
        <text>L-seryl-[protein] + ATP = O-phospho-L-seryl-[protein] + ADP + H(+)</text>
        <dbReference type="Rhea" id="RHEA:17989"/>
        <dbReference type="Rhea" id="RHEA-COMP:9863"/>
        <dbReference type="Rhea" id="RHEA-COMP:11604"/>
        <dbReference type="ChEBI" id="CHEBI:15378"/>
        <dbReference type="ChEBI" id="CHEBI:29999"/>
        <dbReference type="ChEBI" id="CHEBI:30616"/>
        <dbReference type="ChEBI" id="CHEBI:83421"/>
        <dbReference type="ChEBI" id="CHEBI:456216"/>
        <dbReference type="EC" id="2.7.11.1"/>
    </reaction>
</comment>
<dbReference type="AlphaFoldDB" id="A0AAD7L0W0"/>
<keyword evidence="4" id="KW-0723">Serine/threonine-protein kinase</keyword>
<dbReference type="Pfam" id="PF00560">
    <property type="entry name" value="LRR_1"/>
    <property type="match status" value="5"/>
</dbReference>
<dbReference type="InterPro" id="IPR011009">
    <property type="entry name" value="Kinase-like_dom_sf"/>
</dbReference>
<dbReference type="GO" id="GO:0004674">
    <property type="term" value="F:protein serine/threonine kinase activity"/>
    <property type="evidence" value="ECO:0007669"/>
    <property type="project" value="UniProtKB-KW"/>
</dbReference>
<comment type="catalytic activity">
    <reaction evidence="18">
        <text>L-threonyl-[protein] + ATP = O-phospho-L-threonyl-[protein] + ADP + H(+)</text>
        <dbReference type="Rhea" id="RHEA:46608"/>
        <dbReference type="Rhea" id="RHEA-COMP:11060"/>
        <dbReference type="Rhea" id="RHEA-COMP:11605"/>
        <dbReference type="ChEBI" id="CHEBI:15378"/>
        <dbReference type="ChEBI" id="CHEBI:30013"/>
        <dbReference type="ChEBI" id="CHEBI:30616"/>
        <dbReference type="ChEBI" id="CHEBI:61977"/>
        <dbReference type="ChEBI" id="CHEBI:456216"/>
        <dbReference type="EC" id="2.7.11.1"/>
    </reaction>
</comment>
<keyword evidence="8 21" id="KW-0812">Transmembrane</keyword>
<keyword evidence="16 24" id="KW-0675">Receptor</keyword>
<evidence type="ECO:0000256" key="16">
    <source>
        <dbReference type="ARBA" id="ARBA00023170"/>
    </source>
</evidence>
<dbReference type="InterPro" id="IPR032675">
    <property type="entry name" value="LRR_dom_sf"/>
</dbReference>
<dbReference type="InterPro" id="IPR000719">
    <property type="entry name" value="Prot_kinase_dom"/>
</dbReference>